<dbReference type="AlphaFoldDB" id="A0A853FYF0"/>
<name>A0A853FYF0_9BURK</name>
<comment type="caution">
    <text evidence="2">The sequence shown here is derived from an EMBL/GenBank/DDBJ whole genome shotgun (WGS) entry which is preliminary data.</text>
</comment>
<keyword evidence="1" id="KW-1133">Transmembrane helix</keyword>
<accession>A0A853FYF0</accession>
<dbReference type="EMBL" id="JACCEM010000009">
    <property type="protein sequence ID" value="NYT51065.1"/>
    <property type="molecule type" value="Genomic_DNA"/>
</dbReference>
<dbReference type="Proteomes" id="UP000559809">
    <property type="component" value="Unassembled WGS sequence"/>
</dbReference>
<keyword evidence="3" id="KW-1185">Reference proteome</keyword>
<reference evidence="2 3" key="1">
    <citation type="submission" date="2020-07" db="EMBL/GenBank/DDBJ databases">
        <title>Taxonomic revisions and descriptions of new bacterial species based on genomic comparisons in the high-G+C-content subgroup of the family Alcaligenaceae.</title>
        <authorList>
            <person name="Szabo A."/>
            <person name="Felfoldi T."/>
        </authorList>
    </citation>
    <scope>NUCLEOTIDE SEQUENCE [LARGE SCALE GENOMIC DNA]</scope>
    <source>
        <strain evidence="2 3">LMG 24012</strain>
    </source>
</reference>
<keyword evidence="1" id="KW-0472">Membrane</keyword>
<feature type="transmembrane region" description="Helical" evidence="1">
    <location>
        <begin position="77"/>
        <end position="102"/>
    </location>
</feature>
<gene>
    <name evidence="2" type="ORF">H0A72_17265</name>
</gene>
<evidence type="ECO:0000313" key="2">
    <source>
        <dbReference type="EMBL" id="NYT51065.1"/>
    </source>
</evidence>
<evidence type="ECO:0000313" key="3">
    <source>
        <dbReference type="Proteomes" id="UP000559809"/>
    </source>
</evidence>
<feature type="transmembrane region" description="Helical" evidence="1">
    <location>
        <begin position="108"/>
        <end position="126"/>
    </location>
</feature>
<proteinExistence type="predicted"/>
<protein>
    <submittedName>
        <fullName evidence="2">Uncharacterized protein</fullName>
    </submittedName>
</protein>
<sequence>MTTHPRRNVWNWLLALFAIGFGLLTLREGGSVLFFDGEARQAAGHYVPFVLWFNFLAGFIYIVAGIGLLIGQRWACWIAIAIAVATAFVFLAFAVHIFLGGAWEQRTAIAMTVRTLVWTAIAVLAWRRATIGGTARV</sequence>
<organism evidence="2 3">
    <name type="scientific">Parapusillimonas granuli</name>
    <dbReference type="NCBI Taxonomy" id="380911"/>
    <lineage>
        <taxon>Bacteria</taxon>
        <taxon>Pseudomonadati</taxon>
        <taxon>Pseudomonadota</taxon>
        <taxon>Betaproteobacteria</taxon>
        <taxon>Burkholderiales</taxon>
        <taxon>Alcaligenaceae</taxon>
        <taxon>Parapusillimonas</taxon>
    </lineage>
</organism>
<keyword evidence="1" id="KW-0812">Transmembrane</keyword>
<evidence type="ECO:0000256" key="1">
    <source>
        <dbReference type="SAM" id="Phobius"/>
    </source>
</evidence>
<feature type="transmembrane region" description="Helical" evidence="1">
    <location>
        <begin position="45"/>
        <end position="70"/>
    </location>
</feature>